<dbReference type="InterPro" id="IPR051321">
    <property type="entry name" value="PHA/PHB_synthase"/>
</dbReference>
<evidence type="ECO:0000259" key="5">
    <source>
        <dbReference type="Pfam" id="PF12551"/>
    </source>
</evidence>
<evidence type="ECO:0000313" key="7">
    <source>
        <dbReference type="Proteomes" id="UP000244755"/>
    </source>
</evidence>
<dbReference type="GO" id="GO:0016746">
    <property type="term" value="F:acyltransferase activity"/>
    <property type="evidence" value="ECO:0007669"/>
    <property type="project" value="UniProtKB-KW"/>
</dbReference>
<feature type="domain" description="Poly-beta-hydroxybutyrate polymerase N-terminal" evidence="4">
    <location>
        <begin position="125"/>
        <end position="294"/>
    </location>
</feature>
<dbReference type="PANTHER" id="PTHR36837:SF5">
    <property type="entry name" value="POLY-3-HYDROXYBUTYRATE SYNTHASE"/>
    <property type="match status" value="1"/>
</dbReference>
<evidence type="ECO:0000313" key="6">
    <source>
        <dbReference type="EMBL" id="AWB25877.1"/>
    </source>
</evidence>
<protein>
    <submittedName>
        <fullName evidence="6">Poly-beta-hydroxybutyrate polymerase</fullName>
    </submittedName>
</protein>
<reference evidence="6 7" key="1">
    <citation type="submission" date="2018-04" db="EMBL/GenBank/DDBJ databases">
        <title>Methylobacterium sp. PR1016A genome.</title>
        <authorList>
            <person name="Park W."/>
        </authorList>
    </citation>
    <scope>NUCLEOTIDE SEQUENCE [LARGE SCALE GENOMIC DNA]</scope>
    <source>
        <strain evidence="6 7">PR1016A</strain>
    </source>
</reference>
<dbReference type="Pfam" id="PF07167">
    <property type="entry name" value="PhaC_N"/>
    <property type="match status" value="1"/>
</dbReference>
<dbReference type="InterPro" id="IPR022211">
    <property type="entry name" value="PHBC_N"/>
</dbReference>
<proteinExistence type="predicted"/>
<dbReference type="SUPFAM" id="SSF53474">
    <property type="entry name" value="alpha/beta-Hydrolases"/>
    <property type="match status" value="1"/>
</dbReference>
<feature type="region of interest" description="Disordered" evidence="3">
    <location>
        <begin position="1"/>
        <end position="40"/>
    </location>
</feature>
<dbReference type="KEGG" id="mee:DA075_34205"/>
<name>A0A2R4WWG3_9HYPH</name>
<evidence type="ECO:0000256" key="3">
    <source>
        <dbReference type="SAM" id="MobiDB-lite"/>
    </source>
</evidence>
<accession>A0A2R4WWG3</accession>
<feature type="region of interest" description="Disordered" evidence="3">
    <location>
        <begin position="586"/>
        <end position="614"/>
    </location>
</feature>
<gene>
    <name evidence="6" type="ORF">DA075_34205</name>
</gene>
<dbReference type="InterPro" id="IPR010941">
    <property type="entry name" value="PhaC_N"/>
</dbReference>
<feature type="domain" description="Poly-beta-hydroxybutyrate polymerase N-terminal" evidence="5">
    <location>
        <begin position="47"/>
        <end position="87"/>
    </location>
</feature>
<dbReference type="InterPro" id="IPR029058">
    <property type="entry name" value="AB_hydrolase_fold"/>
</dbReference>
<dbReference type="EMBL" id="CP028844">
    <property type="protein sequence ID" value="AWB25877.1"/>
    <property type="molecule type" value="Genomic_DNA"/>
</dbReference>
<dbReference type="Pfam" id="PF12551">
    <property type="entry name" value="PHBC_N"/>
    <property type="match status" value="1"/>
</dbReference>
<keyword evidence="1" id="KW-0808">Transferase</keyword>
<dbReference type="RefSeq" id="WP_099957500.1">
    <property type="nucleotide sequence ID" value="NZ_CP028844.1"/>
</dbReference>
<dbReference type="PANTHER" id="PTHR36837">
    <property type="entry name" value="POLY(3-HYDROXYALKANOATE) POLYMERASE SUBUNIT PHAC"/>
    <property type="match status" value="1"/>
</dbReference>
<dbReference type="Proteomes" id="UP000244755">
    <property type="component" value="Chromosome 2"/>
</dbReference>
<dbReference type="OrthoDB" id="7208816at2"/>
<dbReference type="GO" id="GO:0042619">
    <property type="term" value="P:poly-hydroxybutyrate biosynthetic process"/>
    <property type="evidence" value="ECO:0007669"/>
    <property type="project" value="InterPro"/>
</dbReference>
<keyword evidence="2" id="KW-0012">Acyltransferase</keyword>
<dbReference type="Gene3D" id="3.40.50.1820">
    <property type="entry name" value="alpha/beta hydrolase"/>
    <property type="match status" value="1"/>
</dbReference>
<evidence type="ECO:0000256" key="2">
    <source>
        <dbReference type="ARBA" id="ARBA00023315"/>
    </source>
</evidence>
<keyword evidence="7" id="KW-1185">Reference proteome</keyword>
<evidence type="ECO:0000259" key="4">
    <source>
        <dbReference type="Pfam" id="PF07167"/>
    </source>
</evidence>
<evidence type="ECO:0000256" key="1">
    <source>
        <dbReference type="ARBA" id="ARBA00022679"/>
    </source>
</evidence>
<dbReference type="AlphaFoldDB" id="A0A2R4WWG3"/>
<sequence>MPATSALPIPVEPSAPPALRLVRPHPEAAPPGTSAAPGDDRDLLATSEAIDEAVHAAVARATGGLSPAALANAWSDWAVHLAFSPGKQAELVVKAARKGERLAEFVLRSALQGGRAEPCIEPLPQDRRFDDPAWRAWPFSLFAQSFLLTQQWWHNATTGVRGVSRAHEAVVAFTARQMLDGIAPSNNPLTNPVVLGETLCTGAENLGQGALNLIEDVVRSMAGGARSAGAGSFAVGREVAATPGRVVYRNGLIELIQYAPATDAVQPEPVLIVPAWINKYYILDLTPENSLVRHLVGQGSTVFMISWRNPGPDDRDLSFDDYRRRGVMEALDAITGLLPERRVHLTGYCLGGTLAAIAAAAMARDGDDRIASLTLFAAQVDFTEAGELTLFINESQISFLESLMRSTGTLDATQMAGAFQLLRSNDLIWSRMVDSYLLGRREEASDLTAWNADATRMPARMHAEYLRSLFLDNDLAEGRFRVEGRPVALGDIRVPVFLVGTERDHVAPWRSVFKLALLTEAEVTFLLTNGGHNAGIVSEAGHPHRRYRVHTRAAGDLYVDPEGFLRRARAADGSWWPEWTAWLAARSGPPGPSPRARPGAPALDPAPGRYVREA</sequence>
<organism evidence="6 7">
    <name type="scientific">Methylobacterium currus</name>
    <dbReference type="NCBI Taxonomy" id="2051553"/>
    <lineage>
        <taxon>Bacteria</taxon>
        <taxon>Pseudomonadati</taxon>
        <taxon>Pseudomonadota</taxon>
        <taxon>Alphaproteobacteria</taxon>
        <taxon>Hyphomicrobiales</taxon>
        <taxon>Methylobacteriaceae</taxon>
        <taxon>Methylobacterium</taxon>
    </lineage>
</organism>